<gene>
    <name evidence="7" type="ORF">A2609_01630</name>
</gene>
<comment type="caution">
    <text evidence="7">The sequence shown here is derived from an EMBL/GenBank/DDBJ whole genome shotgun (WGS) entry which is preliminary data.</text>
</comment>
<evidence type="ECO:0000256" key="2">
    <source>
        <dbReference type="ARBA" id="ARBA00010387"/>
    </source>
</evidence>
<evidence type="ECO:0000256" key="3">
    <source>
        <dbReference type="ARBA" id="ARBA00013068"/>
    </source>
</evidence>
<comment type="similarity">
    <text evidence="2">Belongs to the class I fructose-bisphosphate aldolase family.</text>
</comment>
<evidence type="ECO:0000256" key="5">
    <source>
        <dbReference type="ARBA" id="ARBA00023239"/>
    </source>
</evidence>
<dbReference type="GO" id="GO:0006096">
    <property type="term" value="P:glycolytic process"/>
    <property type="evidence" value="ECO:0007669"/>
    <property type="project" value="UniProtKB-UniPathway"/>
</dbReference>
<dbReference type="UniPathway" id="UPA00109">
    <property type="reaction ID" value="UER00183"/>
</dbReference>
<dbReference type="InterPro" id="IPR000741">
    <property type="entry name" value="FBA_I"/>
</dbReference>
<dbReference type="SUPFAM" id="SSF51569">
    <property type="entry name" value="Aldolase"/>
    <property type="match status" value="1"/>
</dbReference>
<dbReference type="EC" id="4.1.2.13" evidence="3"/>
<dbReference type="GO" id="GO:0004332">
    <property type="term" value="F:fructose-bisphosphate aldolase activity"/>
    <property type="evidence" value="ECO:0007669"/>
    <property type="project" value="UniProtKB-EC"/>
</dbReference>
<evidence type="ECO:0000313" key="8">
    <source>
        <dbReference type="Proteomes" id="UP000176867"/>
    </source>
</evidence>
<evidence type="ECO:0000313" key="7">
    <source>
        <dbReference type="EMBL" id="OGG93371.1"/>
    </source>
</evidence>
<dbReference type="Pfam" id="PF00274">
    <property type="entry name" value="Glycolytic"/>
    <property type="match status" value="1"/>
</dbReference>
<accession>A0A1F6G5I6</accession>
<sequence>MTDLVAIARSFFAHGKGILAADESVHTATTRLASYGISASAEMRRQYRDLFFGAEGIEQYLSGVILFPETLLEKGSDKKLFSRSLAARGIVPGVKVDLGTEPFPSSPDELITQGLFDLPERLAAYKKQGAIFTKWRAVIRIDGDQLPSAQALHENAKRLASYAKESQIAGLVPILEPDVLLEGNHSRTRARAVVEETLEMLFSVLDEQSVDRASIILKTAMALSGESSGKKDAPEEVAEDTIAALLKCVPRQIAGVVFLSGGQTPNQATDNLSAICRLSRAQEGTIPWPLTFSYSRALQEEALTIWKGEEENVVDARAAFLARLSKVSSAVSGT</sequence>
<reference evidence="7 8" key="1">
    <citation type="journal article" date="2016" name="Nat. Commun.">
        <title>Thousands of microbial genomes shed light on interconnected biogeochemical processes in an aquifer system.</title>
        <authorList>
            <person name="Anantharaman K."/>
            <person name="Brown C.T."/>
            <person name="Hug L.A."/>
            <person name="Sharon I."/>
            <person name="Castelle C.J."/>
            <person name="Probst A.J."/>
            <person name="Thomas B.C."/>
            <person name="Singh A."/>
            <person name="Wilkins M.J."/>
            <person name="Karaoz U."/>
            <person name="Brodie E.L."/>
            <person name="Williams K.H."/>
            <person name="Hubbard S.S."/>
            <person name="Banfield J.F."/>
        </authorList>
    </citation>
    <scope>NUCLEOTIDE SEQUENCE [LARGE SCALE GENOMIC DNA]</scope>
</reference>
<organism evidence="7 8">
    <name type="scientific">Candidatus Kaiserbacteria bacterium RIFOXYD1_FULL_47_14</name>
    <dbReference type="NCBI Taxonomy" id="1798533"/>
    <lineage>
        <taxon>Bacteria</taxon>
        <taxon>Candidatus Kaiseribacteriota</taxon>
    </lineage>
</organism>
<protein>
    <recommendedName>
        <fullName evidence="3">fructose-bisphosphate aldolase</fullName>
        <ecNumber evidence="3">4.1.2.13</ecNumber>
    </recommendedName>
    <alternativeName>
        <fullName evidence="6">Fructose-bisphosphate aldolase class I</fullName>
    </alternativeName>
</protein>
<keyword evidence="4" id="KW-0324">Glycolysis</keyword>
<dbReference type="STRING" id="1798533.A2609_01630"/>
<dbReference type="PANTHER" id="PTHR11627">
    <property type="entry name" value="FRUCTOSE-BISPHOSPHATE ALDOLASE"/>
    <property type="match status" value="1"/>
</dbReference>
<dbReference type="NCBIfam" id="NF033379">
    <property type="entry name" value="FrucBisAld_I"/>
    <property type="match status" value="1"/>
</dbReference>
<dbReference type="InterPro" id="IPR013785">
    <property type="entry name" value="Aldolase_TIM"/>
</dbReference>
<proteinExistence type="inferred from homology"/>
<dbReference type="Gene3D" id="3.20.20.70">
    <property type="entry name" value="Aldolase class I"/>
    <property type="match status" value="1"/>
</dbReference>
<dbReference type="Proteomes" id="UP000176867">
    <property type="component" value="Unassembled WGS sequence"/>
</dbReference>
<comment type="pathway">
    <text evidence="1">Carbohydrate degradation; glycolysis; D-glyceraldehyde 3-phosphate and glycerone phosphate from D-glucose: step 4/4.</text>
</comment>
<keyword evidence="5" id="KW-0456">Lyase</keyword>
<dbReference type="AlphaFoldDB" id="A0A1F6G5I6"/>
<name>A0A1F6G5I6_9BACT</name>
<dbReference type="EMBL" id="MFMU01000009">
    <property type="protein sequence ID" value="OGG93371.1"/>
    <property type="molecule type" value="Genomic_DNA"/>
</dbReference>
<evidence type="ECO:0000256" key="6">
    <source>
        <dbReference type="ARBA" id="ARBA00029799"/>
    </source>
</evidence>
<evidence type="ECO:0000256" key="4">
    <source>
        <dbReference type="ARBA" id="ARBA00023152"/>
    </source>
</evidence>
<evidence type="ECO:0000256" key="1">
    <source>
        <dbReference type="ARBA" id="ARBA00004714"/>
    </source>
</evidence>